<accession>A0A1B0ALM0</accession>
<dbReference type="InterPro" id="IPR016197">
    <property type="entry name" value="Chromo-like_dom_sf"/>
</dbReference>
<keyword evidence="5" id="KW-1185">Reference proteome</keyword>
<feature type="domain" description="Chromo shadow" evidence="3">
    <location>
        <begin position="22"/>
        <end position="70"/>
    </location>
</feature>
<reference evidence="5" key="1">
    <citation type="submission" date="2015-01" db="EMBL/GenBank/DDBJ databases">
        <authorList>
            <person name="Aksoy S."/>
            <person name="Warren W."/>
            <person name="Wilson R.K."/>
        </authorList>
    </citation>
    <scope>NUCLEOTIDE SEQUENCE [LARGE SCALE GENOMIC DNA]</scope>
    <source>
        <strain evidence="5">IAEA</strain>
    </source>
</reference>
<dbReference type="EnsemblMetazoa" id="GPPI000920-RA">
    <property type="protein sequence ID" value="GPPI000920-PA"/>
    <property type="gene ID" value="GPPI000920"/>
</dbReference>
<keyword evidence="2" id="KW-0539">Nucleus</keyword>
<dbReference type="GO" id="GO:0005694">
    <property type="term" value="C:chromosome"/>
    <property type="evidence" value="ECO:0007669"/>
    <property type="project" value="UniProtKB-ARBA"/>
</dbReference>
<reference evidence="4" key="2">
    <citation type="submission" date="2020-05" db="UniProtKB">
        <authorList>
            <consortium name="EnsemblMetazoa"/>
        </authorList>
    </citation>
    <scope>IDENTIFICATION</scope>
    <source>
        <strain evidence="4">IAEA</strain>
    </source>
</reference>
<sequence>MLHLSERYDEPADMSCIDELPPTKILWATKEPSGRVIFLIQCREALGAHVVDAEDAKVLWPQLIIRFYEKV</sequence>
<dbReference type="SUPFAM" id="SSF54160">
    <property type="entry name" value="Chromo domain-like"/>
    <property type="match status" value="1"/>
</dbReference>
<dbReference type="EMBL" id="JXJN01000012">
    <property type="status" value="NOT_ANNOTATED_CDS"/>
    <property type="molecule type" value="Genomic_DNA"/>
</dbReference>
<dbReference type="GO" id="GO:0005634">
    <property type="term" value="C:nucleus"/>
    <property type="evidence" value="ECO:0007669"/>
    <property type="project" value="UniProtKB-SubCell"/>
</dbReference>
<name>A0A1B0ALM0_9MUSC</name>
<dbReference type="Pfam" id="PF01393">
    <property type="entry name" value="Chromo_shadow"/>
    <property type="match status" value="1"/>
</dbReference>
<evidence type="ECO:0000256" key="1">
    <source>
        <dbReference type="ARBA" id="ARBA00004123"/>
    </source>
</evidence>
<dbReference type="VEuPathDB" id="VectorBase:GPPI000920"/>
<dbReference type="Proteomes" id="UP000092460">
    <property type="component" value="Unassembled WGS sequence"/>
</dbReference>
<dbReference type="CDD" id="cd00034">
    <property type="entry name" value="CSD"/>
    <property type="match status" value="1"/>
</dbReference>
<evidence type="ECO:0000256" key="2">
    <source>
        <dbReference type="ARBA" id="ARBA00023242"/>
    </source>
</evidence>
<evidence type="ECO:0000313" key="5">
    <source>
        <dbReference type="Proteomes" id="UP000092460"/>
    </source>
</evidence>
<protein>
    <recommendedName>
        <fullName evidence="3">Chromo shadow domain-containing protein</fullName>
    </recommendedName>
</protein>
<dbReference type="AlphaFoldDB" id="A0A1B0ALM0"/>
<evidence type="ECO:0000259" key="3">
    <source>
        <dbReference type="Pfam" id="PF01393"/>
    </source>
</evidence>
<proteinExistence type="predicted"/>
<comment type="subcellular location">
    <subcellularLocation>
        <location evidence="1">Nucleus</location>
    </subcellularLocation>
</comment>
<dbReference type="InterPro" id="IPR008251">
    <property type="entry name" value="Chromo_shadow_dom"/>
</dbReference>
<dbReference type="STRING" id="67801.A0A1B0ALM0"/>
<dbReference type="Gene3D" id="2.40.50.40">
    <property type="match status" value="1"/>
</dbReference>
<organism evidence="4 5">
    <name type="scientific">Glossina palpalis gambiensis</name>
    <dbReference type="NCBI Taxonomy" id="67801"/>
    <lineage>
        <taxon>Eukaryota</taxon>
        <taxon>Metazoa</taxon>
        <taxon>Ecdysozoa</taxon>
        <taxon>Arthropoda</taxon>
        <taxon>Hexapoda</taxon>
        <taxon>Insecta</taxon>
        <taxon>Pterygota</taxon>
        <taxon>Neoptera</taxon>
        <taxon>Endopterygota</taxon>
        <taxon>Diptera</taxon>
        <taxon>Brachycera</taxon>
        <taxon>Muscomorpha</taxon>
        <taxon>Hippoboscoidea</taxon>
        <taxon>Glossinidae</taxon>
        <taxon>Glossina</taxon>
    </lineage>
</organism>
<evidence type="ECO:0000313" key="4">
    <source>
        <dbReference type="EnsemblMetazoa" id="GPPI000920-PA"/>
    </source>
</evidence>